<dbReference type="AlphaFoldDB" id="A0A5C3QSR7"/>
<accession>A0A5C3QSR7</accession>
<evidence type="ECO:0000313" key="2">
    <source>
        <dbReference type="Proteomes" id="UP000305067"/>
    </source>
</evidence>
<evidence type="ECO:0000313" key="1">
    <source>
        <dbReference type="EMBL" id="TFL05013.1"/>
    </source>
</evidence>
<organism evidence="1 2">
    <name type="scientific">Pterulicium gracile</name>
    <dbReference type="NCBI Taxonomy" id="1884261"/>
    <lineage>
        <taxon>Eukaryota</taxon>
        <taxon>Fungi</taxon>
        <taxon>Dikarya</taxon>
        <taxon>Basidiomycota</taxon>
        <taxon>Agaricomycotina</taxon>
        <taxon>Agaricomycetes</taxon>
        <taxon>Agaricomycetidae</taxon>
        <taxon>Agaricales</taxon>
        <taxon>Pleurotineae</taxon>
        <taxon>Pterulaceae</taxon>
        <taxon>Pterulicium</taxon>
    </lineage>
</organism>
<name>A0A5C3QSR7_9AGAR</name>
<sequence length="1142" mass="128304">MTSWSVAASGTRAFFNIAQRRRDVVFRVSGVDRGNGRLRTSTEIYHTDTTGDAVKFNIVRRVFLGPRKLTRRLRSMVVTQRFPATLERSLDVILDSHSPYLQTAVIPYLSWKDEELEEGPPPRSRALFFKACGTRKFLSTVNLCLEDNDLEAAGVLFRSCPALQDVCLALRTRLVVTQQLAIRDAARIISPGAAPHIVSTPLKLRTLKIYTSTLQLTTSGHEVSTARRHLSTSPIELKTMGFRSDDVLSRIQSSRLTLRRLSIEWQLNQPDSFSPPATTSAAVTFPQLQELMVWMTPSPEHAPASQNILEHIVVPSLKKLSLSFCQDDSGAMAPPSQAKTGPDTWHIPNCVLRSKFHSTHFHLNICSYGVYVYGKYLINSLSQPKCFEHTETLVIHDRRIGRLGNFTPREDYLITDSFITLLLRRSGSNGALVALRTFMIFGSRIPRFSCEDGALARMLGLRFEQAGLRVARIELPDTKRGDPQPIASQLHEERLLALQREGFDVKFGRGLFCEDREAWIDYGQAGFEVGSFVHTPVVAPTLWNQIAMNLPSLWTSLFIDFARPLGNDWMWSRWLKRSRGSVLTIVGFLKEPIANELAFERCCCCIAQRWGDLIIHVPGIDPTDLMMEIRTKIYDTDEKYGVVTVNLDNRLFLFPSNFLYEARRLRNLVVTERLPLTLEDRLNPILGSPSPCLQMAVMSSLSAISSYHSRPTFLRRCNSRISLAIVNLNLEDEDLKGAEILFRSRPALKDVRLTLSTQLSSTQQLGIWHDALVTPPAAEPVRLRLLKSLRLETSTLAYCLHSIEAPYLEDLCFIAEQPFGQNPPEYWEAMSSSLSSFLLRDEILPRIQSSRLTLKRLSVEWRLHHTDTFSPFVIPFATTVPQLRELEIWMSPSLDYAPASKNILEHIIAPPSGKLALSMYHDDSGSTAPPSRAKPARDPWPIRNFILRSQFRLTHFHLNIHSCAVYSRPLINFLSQLAVCGPLEVLVIHAGRLGGLTQHVDYLVSDDLMTFLSRKSESSGGSSALRTLMIVGDGVARFSCKDGALARMFKLRLTHAGLKVARIELPVAIPSHFRRPPGSDPTPIASQLDEQGLLAFQQRGQFDIKVGRGLSRQTRASWLQDGQAGFEVGSFVHTPVAAPMLE</sequence>
<dbReference type="Proteomes" id="UP000305067">
    <property type="component" value="Unassembled WGS sequence"/>
</dbReference>
<gene>
    <name evidence="1" type="ORF">BDV98DRAFT_633888</name>
</gene>
<keyword evidence="2" id="KW-1185">Reference proteome</keyword>
<reference evidence="1 2" key="1">
    <citation type="journal article" date="2019" name="Nat. Ecol. Evol.">
        <title>Megaphylogeny resolves global patterns of mushroom evolution.</title>
        <authorList>
            <person name="Varga T."/>
            <person name="Krizsan K."/>
            <person name="Foldi C."/>
            <person name="Dima B."/>
            <person name="Sanchez-Garcia M."/>
            <person name="Sanchez-Ramirez S."/>
            <person name="Szollosi G.J."/>
            <person name="Szarkandi J.G."/>
            <person name="Papp V."/>
            <person name="Albert L."/>
            <person name="Andreopoulos W."/>
            <person name="Angelini C."/>
            <person name="Antonin V."/>
            <person name="Barry K.W."/>
            <person name="Bougher N.L."/>
            <person name="Buchanan P."/>
            <person name="Buyck B."/>
            <person name="Bense V."/>
            <person name="Catcheside P."/>
            <person name="Chovatia M."/>
            <person name="Cooper J."/>
            <person name="Damon W."/>
            <person name="Desjardin D."/>
            <person name="Finy P."/>
            <person name="Geml J."/>
            <person name="Haridas S."/>
            <person name="Hughes K."/>
            <person name="Justo A."/>
            <person name="Karasinski D."/>
            <person name="Kautmanova I."/>
            <person name="Kiss B."/>
            <person name="Kocsube S."/>
            <person name="Kotiranta H."/>
            <person name="LaButti K.M."/>
            <person name="Lechner B.E."/>
            <person name="Liimatainen K."/>
            <person name="Lipzen A."/>
            <person name="Lukacs Z."/>
            <person name="Mihaltcheva S."/>
            <person name="Morgado L.N."/>
            <person name="Niskanen T."/>
            <person name="Noordeloos M.E."/>
            <person name="Ohm R.A."/>
            <person name="Ortiz-Santana B."/>
            <person name="Ovrebo C."/>
            <person name="Racz N."/>
            <person name="Riley R."/>
            <person name="Savchenko A."/>
            <person name="Shiryaev A."/>
            <person name="Soop K."/>
            <person name="Spirin V."/>
            <person name="Szebenyi C."/>
            <person name="Tomsovsky M."/>
            <person name="Tulloss R.E."/>
            <person name="Uehling J."/>
            <person name="Grigoriev I.V."/>
            <person name="Vagvolgyi C."/>
            <person name="Papp T."/>
            <person name="Martin F.M."/>
            <person name="Miettinen O."/>
            <person name="Hibbett D.S."/>
            <person name="Nagy L.G."/>
        </authorList>
    </citation>
    <scope>NUCLEOTIDE SEQUENCE [LARGE SCALE GENOMIC DNA]</scope>
    <source>
        <strain evidence="1 2">CBS 309.79</strain>
    </source>
</reference>
<dbReference type="EMBL" id="ML178817">
    <property type="protein sequence ID" value="TFL05013.1"/>
    <property type="molecule type" value="Genomic_DNA"/>
</dbReference>
<protein>
    <submittedName>
        <fullName evidence="1">Uncharacterized protein</fullName>
    </submittedName>
</protein>
<proteinExistence type="predicted"/>